<protein>
    <submittedName>
        <fullName evidence="2">Uncharacterized protein</fullName>
    </submittedName>
</protein>
<name>A0A4U9V3H0_9SPHI</name>
<proteinExistence type="predicted"/>
<dbReference type="Proteomes" id="UP000308196">
    <property type="component" value="Chromosome"/>
</dbReference>
<feature type="region of interest" description="Disordered" evidence="1">
    <location>
        <begin position="1"/>
        <end position="23"/>
    </location>
</feature>
<dbReference type="STRING" id="1123265.GCA_000686625_03848"/>
<evidence type="ECO:0000313" key="2">
    <source>
        <dbReference type="EMBL" id="VTR41065.1"/>
    </source>
</evidence>
<dbReference type="GeneID" id="78465827"/>
<gene>
    <name evidence="2" type="ORF">NCTC11429_02453</name>
</gene>
<organism evidence="2 3">
    <name type="scientific">Sphingobacterium thalpophilum</name>
    <dbReference type="NCBI Taxonomy" id="259"/>
    <lineage>
        <taxon>Bacteria</taxon>
        <taxon>Pseudomonadati</taxon>
        <taxon>Bacteroidota</taxon>
        <taxon>Sphingobacteriia</taxon>
        <taxon>Sphingobacteriales</taxon>
        <taxon>Sphingobacteriaceae</taxon>
        <taxon>Sphingobacterium</taxon>
    </lineage>
</organism>
<sequence length="54" mass="6534">MKKKGKKRLRQQEPYATKHDAKEVKNVRKKVRQYIRSTLALSEDMDESLQRFLK</sequence>
<reference evidence="2 3" key="1">
    <citation type="submission" date="2019-05" db="EMBL/GenBank/DDBJ databases">
        <authorList>
            <consortium name="Pathogen Informatics"/>
        </authorList>
    </citation>
    <scope>NUCLEOTIDE SEQUENCE [LARGE SCALE GENOMIC DNA]</scope>
    <source>
        <strain evidence="2 3">NCTC11429</strain>
    </source>
</reference>
<evidence type="ECO:0000313" key="3">
    <source>
        <dbReference type="Proteomes" id="UP000308196"/>
    </source>
</evidence>
<dbReference type="EMBL" id="LR590484">
    <property type="protein sequence ID" value="VTR41065.1"/>
    <property type="molecule type" value="Genomic_DNA"/>
</dbReference>
<accession>A0A4U9V3H0</accession>
<evidence type="ECO:0000256" key="1">
    <source>
        <dbReference type="SAM" id="MobiDB-lite"/>
    </source>
</evidence>
<dbReference type="AlphaFoldDB" id="A0A4U9V3H0"/>
<dbReference type="RefSeq" id="WP_160169508.1">
    <property type="nucleotide sequence ID" value="NZ_LR590484.1"/>
</dbReference>
<dbReference type="KEGG" id="stha:NCTC11429_02453"/>